<dbReference type="EMBL" id="LXND01000058">
    <property type="protein sequence ID" value="OAD63776.1"/>
    <property type="molecule type" value="Genomic_DNA"/>
</dbReference>
<evidence type="ECO:0000259" key="21">
    <source>
        <dbReference type="Pfam" id="PF00483"/>
    </source>
</evidence>
<evidence type="ECO:0000256" key="5">
    <source>
        <dbReference type="ARBA" id="ARBA00007947"/>
    </source>
</evidence>
<comment type="caution">
    <text evidence="20">Lacks conserved residue(s) required for the propagation of feature annotation.</text>
</comment>
<reference evidence="23" key="2">
    <citation type="submission" date="2019-10" db="EMBL/GenBank/DDBJ databases">
        <title>Malate fermentation in French cider.</title>
        <authorList>
            <person name="Cousin F.J."/>
            <person name="Medina Fernandez S."/>
            <person name="Misery B."/>
            <person name="Laplace J.-M."/>
            <person name="Cretenet M."/>
        </authorList>
    </citation>
    <scope>NUCLEOTIDE SEQUENCE</scope>
    <source>
        <strain evidence="23">UCMA15901</strain>
    </source>
</reference>
<dbReference type="InterPro" id="IPR029044">
    <property type="entry name" value="Nucleotide-diphossugar_trans"/>
</dbReference>
<dbReference type="GO" id="GO:0005737">
    <property type="term" value="C:cytoplasm"/>
    <property type="evidence" value="ECO:0007669"/>
    <property type="project" value="UniProtKB-SubCell"/>
</dbReference>
<feature type="binding site" evidence="20">
    <location>
        <position position="351"/>
    </location>
    <ligand>
        <name>UDP-N-acetyl-alpha-D-glucosamine</name>
        <dbReference type="ChEBI" id="CHEBI:57705"/>
    </ligand>
</feature>
<keyword evidence="15 20" id="KW-0012">Acyltransferase</keyword>
<evidence type="ECO:0000259" key="22">
    <source>
        <dbReference type="Pfam" id="PF25087"/>
    </source>
</evidence>
<dbReference type="Gene3D" id="2.160.10.10">
    <property type="entry name" value="Hexapeptide repeat proteins"/>
    <property type="match status" value="1"/>
</dbReference>
<feature type="region of interest" description="Pyrophosphorylase" evidence="20">
    <location>
        <begin position="1"/>
        <end position="230"/>
    </location>
</feature>
<keyword evidence="10 20" id="KW-0677">Repeat</keyword>
<evidence type="ECO:0000256" key="14">
    <source>
        <dbReference type="ARBA" id="ARBA00023268"/>
    </source>
</evidence>
<proteinExistence type="inferred from homology"/>
<dbReference type="GO" id="GO:0019134">
    <property type="term" value="F:glucosamine-1-phosphate N-acetyltransferase activity"/>
    <property type="evidence" value="ECO:0007669"/>
    <property type="project" value="UniProtKB-UniRule"/>
</dbReference>
<gene>
    <name evidence="20 23" type="primary">glmU</name>
    <name evidence="24" type="ORF">A7K95_08225</name>
    <name evidence="23" type="ORF">GA842_04790</name>
</gene>
<dbReference type="PANTHER" id="PTHR43584">
    <property type="entry name" value="NUCLEOTIDYL TRANSFERASE"/>
    <property type="match status" value="1"/>
</dbReference>
<dbReference type="GO" id="GO:0000902">
    <property type="term" value="P:cell morphogenesis"/>
    <property type="evidence" value="ECO:0007669"/>
    <property type="project" value="UniProtKB-UniRule"/>
</dbReference>
<dbReference type="GO" id="GO:0009245">
    <property type="term" value="P:lipid A biosynthetic process"/>
    <property type="evidence" value="ECO:0007669"/>
    <property type="project" value="UniProtKB-UniRule"/>
</dbReference>
<comment type="caution">
    <text evidence="23">The sequence shown here is derived from an EMBL/GenBank/DDBJ whole genome shotgun (WGS) entry which is preliminary data.</text>
</comment>
<comment type="similarity">
    <text evidence="4 20">In the C-terminal section; belongs to the transferase hexapeptide repeat family.</text>
</comment>
<dbReference type="EC" id="2.7.7.23" evidence="20"/>
<evidence type="ECO:0000256" key="20">
    <source>
        <dbReference type="HAMAP-Rule" id="MF_01631"/>
    </source>
</evidence>
<dbReference type="OrthoDB" id="9775031at2"/>
<dbReference type="GO" id="GO:0000287">
    <property type="term" value="F:magnesium ion binding"/>
    <property type="evidence" value="ECO:0007669"/>
    <property type="project" value="UniProtKB-UniRule"/>
</dbReference>
<evidence type="ECO:0000313" key="24">
    <source>
        <dbReference type="EMBL" id="OAD63776.1"/>
    </source>
</evidence>
<feature type="binding site" evidence="20">
    <location>
        <position position="140"/>
    </location>
    <ligand>
        <name>UDP-N-acetyl-alpha-D-glucosamine</name>
        <dbReference type="ChEBI" id="CHEBI:57705"/>
    </ligand>
</feature>
<dbReference type="RefSeq" id="WP_057784911.1">
    <property type="nucleotide sequence ID" value="NZ_BJWE01000050.1"/>
</dbReference>
<dbReference type="GO" id="GO:0071555">
    <property type="term" value="P:cell wall organization"/>
    <property type="evidence" value="ECO:0007669"/>
    <property type="project" value="UniProtKB-KW"/>
</dbReference>
<evidence type="ECO:0000256" key="3">
    <source>
        <dbReference type="ARBA" id="ARBA00005208"/>
    </source>
</evidence>
<keyword evidence="8 20" id="KW-0548">Nucleotidyltransferase</keyword>
<comment type="pathway">
    <text evidence="20">Bacterial outer membrane biogenesis; LPS lipid A biosynthesis.</text>
</comment>
<feature type="region of interest" description="Linker" evidence="20">
    <location>
        <begin position="231"/>
        <end position="251"/>
    </location>
</feature>
<feature type="region of interest" description="N-acetyltransferase" evidence="20">
    <location>
        <begin position="252"/>
        <end position="471"/>
    </location>
</feature>
<dbReference type="Gene3D" id="3.90.550.10">
    <property type="entry name" value="Spore Coat Polysaccharide Biosynthesis Protein SpsA, Chain A"/>
    <property type="match status" value="1"/>
</dbReference>
<comment type="catalytic activity">
    <reaction evidence="17 20">
        <text>alpha-D-glucosamine 1-phosphate + acetyl-CoA = N-acetyl-alpha-D-glucosamine 1-phosphate + CoA + H(+)</text>
        <dbReference type="Rhea" id="RHEA:13725"/>
        <dbReference type="ChEBI" id="CHEBI:15378"/>
        <dbReference type="ChEBI" id="CHEBI:57287"/>
        <dbReference type="ChEBI" id="CHEBI:57288"/>
        <dbReference type="ChEBI" id="CHEBI:57776"/>
        <dbReference type="ChEBI" id="CHEBI:58516"/>
        <dbReference type="EC" id="2.3.1.157"/>
    </reaction>
</comment>
<dbReference type="EMBL" id="WERX01000012">
    <property type="protein sequence ID" value="MDV7694214.1"/>
    <property type="molecule type" value="Genomic_DNA"/>
</dbReference>
<evidence type="ECO:0000256" key="10">
    <source>
        <dbReference type="ARBA" id="ARBA00022737"/>
    </source>
</evidence>
<feature type="binding site" evidence="20">
    <location>
        <position position="333"/>
    </location>
    <ligand>
        <name>UDP-N-acetyl-alpha-D-glucosamine</name>
        <dbReference type="ChEBI" id="CHEBI:57705"/>
    </ligand>
</feature>
<evidence type="ECO:0000256" key="6">
    <source>
        <dbReference type="ARBA" id="ARBA00022490"/>
    </source>
</evidence>
<keyword evidence="13 20" id="KW-0573">Peptidoglycan synthesis</keyword>
<dbReference type="GO" id="GO:0003977">
    <property type="term" value="F:UDP-N-acetylglucosamine diphosphorylase activity"/>
    <property type="evidence" value="ECO:0007669"/>
    <property type="project" value="UniProtKB-UniRule"/>
</dbReference>
<sequence length="471" mass="51251">MSGKYTVILAAGQGTRMKSKLYKVLHRVCGKSMVDHVLTQVEKTNMDQVVTVVGHGAERVEDELGKRTEYAYQEQQLGTGHAVLQAESILGDKDGMTMVVSGDTPLFRASTFEDLFEYHKEKGAAATILTADADNPFSYGRIVRNNVGVVSKIVEEKDATREEAAIHEINTGVYCFDNKKLFAALHQVKNNNAQGEYYLPDVIEIMKSQGEIVAAYEMKDFSESMGVNDRKALANATKIMQERINDQHMANGVTLIDPDNTYIDVDVKIGSDTIVEPGVSISGKTVIGSDCVIGANSKIVSSKIGDRVHVTSSTIEESIMHDDSDIGPNSHLRPEAEIGEGVHIGNFCEIKKAKLGARTKVGHLTYVGNAVLGTDINIGCGVVFVNYDGINKHTSVIGDHAFIGSNSNIIAPVKMADYSYVAAGSTITDDLAKYDMGIARSRQTTKPGYFKKLPVYDAIKQEEAKQAENKD</sequence>
<evidence type="ECO:0000256" key="12">
    <source>
        <dbReference type="ARBA" id="ARBA00022960"/>
    </source>
</evidence>
<feature type="binding site" evidence="20">
    <location>
        <begin position="9"/>
        <end position="12"/>
    </location>
    <ligand>
        <name>UDP-N-acetyl-alpha-D-glucosamine</name>
        <dbReference type="ChEBI" id="CHEBI:57705"/>
    </ligand>
</feature>
<feature type="binding site" evidence="20">
    <location>
        <begin position="78"/>
        <end position="79"/>
    </location>
    <ligand>
        <name>UDP-N-acetyl-alpha-D-glucosamine</name>
        <dbReference type="ChEBI" id="CHEBI:57705"/>
    </ligand>
</feature>
<keyword evidence="9 20" id="KW-0479">Metal-binding</keyword>
<comment type="catalytic activity">
    <reaction evidence="18 20">
        <text>N-acetyl-alpha-D-glucosamine 1-phosphate + UTP + H(+) = UDP-N-acetyl-alpha-D-glucosamine + diphosphate</text>
        <dbReference type="Rhea" id="RHEA:13509"/>
        <dbReference type="ChEBI" id="CHEBI:15378"/>
        <dbReference type="ChEBI" id="CHEBI:33019"/>
        <dbReference type="ChEBI" id="CHEBI:46398"/>
        <dbReference type="ChEBI" id="CHEBI:57705"/>
        <dbReference type="ChEBI" id="CHEBI:57776"/>
        <dbReference type="EC" id="2.7.7.23"/>
    </reaction>
</comment>
<evidence type="ECO:0000256" key="11">
    <source>
        <dbReference type="ARBA" id="ARBA00022842"/>
    </source>
</evidence>
<evidence type="ECO:0000256" key="13">
    <source>
        <dbReference type="ARBA" id="ARBA00022984"/>
    </source>
</evidence>
<evidence type="ECO:0000256" key="2">
    <source>
        <dbReference type="ARBA" id="ARBA00005166"/>
    </source>
</evidence>
<evidence type="ECO:0000256" key="1">
    <source>
        <dbReference type="ARBA" id="ARBA00004496"/>
    </source>
</evidence>
<protein>
    <recommendedName>
        <fullName evidence="20">Bifunctional protein GlmU</fullName>
    </recommendedName>
    <domain>
        <recommendedName>
            <fullName evidence="20">UDP-N-acetylglucosamine pyrophosphorylase</fullName>
            <ecNumber evidence="20">2.7.7.23</ecNumber>
        </recommendedName>
        <alternativeName>
            <fullName evidence="20">N-acetylglucosamine-1-phosphate uridyltransferase</fullName>
        </alternativeName>
    </domain>
    <domain>
        <recommendedName>
            <fullName evidence="20">Glucosamine-1-phosphate N-acetyltransferase</fullName>
            <ecNumber evidence="20">2.3.1.157</ecNumber>
        </recommendedName>
    </domain>
</protein>
<dbReference type="Pfam" id="PF00483">
    <property type="entry name" value="NTP_transferase"/>
    <property type="match status" value="1"/>
</dbReference>
<dbReference type="InterPro" id="IPR050065">
    <property type="entry name" value="GlmU-like"/>
</dbReference>
<evidence type="ECO:0000313" key="25">
    <source>
        <dbReference type="Proteomes" id="UP000077280"/>
    </source>
</evidence>
<dbReference type="GO" id="GO:0006048">
    <property type="term" value="P:UDP-N-acetylglucosamine biosynthetic process"/>
    <property type="evidence" value="ECO:0007669"/>
    <property type="project" value="UniProtKB-UniPathway"/>
</dbReference>
<dbReference type="SUPFAM" id="SSF53448">
    <property type="entry name" value="Nucleotide-diphospho-sugar transferases"/>
    <property type="match status" value="1"/>
</dbReference>
<feature type="binding site" evidence="20">
    <location>
        <position position="366"/>
    </location>
    <ligand>
        <name>UDP-N-acetyl-alpha-D-glucosamine</name>
        <dbReference type="ChEBI" id="CHEBI:57705"/>
    </ligand>
</feature>
<feature type="binding site" evidence="20">
    <location>
        <position position="228"/>
    </location>
    <ligand>
        <name>UDP-N-acetyl-alpha-D-glucosamine</name>
        <dbReference type="ChEBI" id="CHEBI:57705"/>
    </ligand>
</feature>
<keyword evidence="7 20" id="KW-0808">Transferase</keyword>
<comment type="function">
    <text evidence="19 20">Catalyzes the last two sequential reactions in the de novo biosynthetic pathway for UDP-N-acetylglucosamine (UDP-GlcNAc). The C-terminal domain catalyzes the transfer of acetyl group from acetyl coenzyme A to glucosamine-1-phosphate (GlcN-1-P) to produce N-acetylglucosamine-1-phosphate (GlcNAc-1-P), which is converted into UDP-GlcNAc by the transfer of uridine 5-monophosphate (from uridine 5-triphosphate), a reaction catalyzed by the N-terminal domain.</text>
</comment>
<comment type="subcellular location">
    <subcellularLocation>
        <location evidence="1 20">Cytoplasm</location>
    </subcellularLocation>
</comment>
<comment type="pathway">
    <text evidence="2 20">Nucleotide-sugar biosynthesis; UDP-N-acetyl-alpha-D-glucosamine biosynthesis; N-acetyl-alpha-D-glucosamine 1-phosphate from alpha-D-glucosamine 6-phosphate (route II): step 2/2.</text>
</comment>
<feature type="active site" description="Proton acceptor" evidence="20">
    <location>
        <position position="363"/>
    </location>
</feature>
<feature type="binding site" evidence="20">
    <location>
        <position position="228"/>
    </location>
    <ligand>
        <name>Mg(2+)</name>
        <dbReference type="ChEBI" id="CHEBI:18420"/>
    </ligand>
</feature>
<feature type="binding site" evidence="20">
    <location>
        <position position="405"/>
    </location>
    <ligand>
        <name>acetyl-CoA</name>
        <dbReference type="ChEBI" id="CHEBI:57288"/>
    </ligand>
</feature>
<feature type="binding site" evidence="20">
    <location>
        <position position="103"/>
    </location>
    <ligand>
        <name>Mg(2+)</name>
        <dbReference type="ChEBI" id="CHEBI:18420"/>
    </ligand>
</feature>
<dbReference type="InterPro" id="IPR005835">
    <property type="entry name" value="NTP_transferase_dom"/>
</dbReference>
<dbReference type="InterPro" id="IPR001451">
    <property type="entry name" value="Hexapep"/>
</dbReference>
<evidence type="ECO:0000256" key="19">
    <source>
        <dbReference type="ARBA" id="ARBA00049628"/>
    </source>
</evidence>
<dbReference type="CDD" id="cd03353">
    <property type="entry name" value="LbH_GlmU_C"/>
    <property type="match status" value="1"/>
</dbReference>
<feature type="domain" description="Mannose-1-phosphate guanyltransferase C-terminal" evidence="22">
    <location>
        <begin position="315"/>
        <end position="405"/>
    </location>
</feature>
<dbReference type="GO" id="GO:0009252">
    <property type="term" value="P:peptidoglycan biosynthetic process"/>
    <property type="evidence" value="ECO:0007669"/>
    <property type="project" value="UniProtKB-UniRule"/>
</dbReference>
<reference evidence="24 25" key="1">
    <citation type="submission" date="2016-05" db="EMBL/GenBank/DDBJ databases">
        <title>Draft genome sequence of Pediococcus parvulus 2.6, a probiotic beta-glucan producer strain.</title>
        <authorList>
            <person name="Mohedano M.L."/>
            <person name="Perez-Ramos A."/>
            <person name="Duenas M.T."/>
            <person name="Lamontanara A."/>
            <person name="Orru L."/>
            <person name="Spano G."/>
            <person name="Capozzi V."/>
            <person name="Lopez P."/>
        </authorList>
    </citation>
    <scope>NUCLEOTIDE SEQUENCE [LARGE SCALE GENOMIC DNA]</scope>
    <source>
        <strain evidence="24 25">2.6</strain>
    </source>
</reference>
<dbReference type="CDD" id="cd02540">
    <property type="entry name" value="GT2_GlmU_N_bac"/>
    <property type="match status" value="1"/>
</dbReference>
<feature type="binding site" evidence="20">
    <location>
        <begin position="101"/>
        <end position="103"/>
    </location>
    <ligand>
        <name>UDP-N-acetyl-alpha-D-glucosamine</name>
        <dbReference type="ChEBI" id="CHEBI:57705"/>
    </ligand>
</feature>
<name>A0A176TID6_9LACO</name>
<dbReference type="Pfam" id="PF25087">
    <property type="entry name" value="GMPPB_C"/>
    <property type="match status" value="1"/>
</dbReference>
<evidence type="ECO:0000256" key="15">
    <source>
        <dbReference type="ARBA" id="ARBA00023315"/>
    </source>
</evidence>
<feature type="binding site" evidence="20">
    <location>
        <position position="377"/>
    </location>
    <ligand>
        <name>UDP-N-acetyl-alpha-D-glucosamine</name>
        <dbReference type="ChEBI" id="CHEBI:57705"/>
    </ligand>
</feature>
<dbReference type="InterPro" id="IPR038009">
    <property type="entry name" value="GlmU_C_LbH"/>
</dbReference>
<dbReference type="NCBIfam" id="NF010934">
    <property type="entry name" value="PRK14354.1"/>
    <property type="match status" value="1"/>
</dbReference>
<dbReference type="InterPro" id="IPR005882">
    <property type="entry name" value="Bifunctional_GlmU"/>
</dbReference>
<feature type="domain" description="Nucleotidyl transferase" evidence="21">
    <location>
        <begin position="6"/>
        <end position="220"/>
    </location>
</feature>
<comment type="subunit">
    <text evidence="20">Homotrimer.</text>
</comment>
<keyword evidence="6 20" id="KW-0963">Cytoplasm</keyword>
<dbReference type="GO" id="GO:0016020">
    <property type="term" value="C:membrane"/>
    <property type="evidence" value="ECO:0007669"/>
    <property type="project" value="GOC"/>
</dbReference>
<evidence type="ECO:0000256" key="9">
    <source>
        <dbReference type="ARBA" id="ARBA00022723"/>
    </source>
</evidence>
<dbReference type="InterPro" id="IPR011004">
    <property type="entry name" value="Trimer_LpxA-like_sf"/>
</dbReference>
<feature type="binding site" evidence="20">
    <location>
        <position position="170"/>
    </location>
    <ligand>
        <name>UDP-N-acetyl-alpha-D-glucosamine</name>
        <dbReference type="ChEBI" id="CHEBI:57705"/>
    </ligand>
</feature>
<evidence type="ECO:0000256" key="8">
    <source>
        <dbReference type="ARBA" id="ARBA00022695"/>
    </source>
</evidence>
<keyword evidence="11 20" id="KW-0460">Magnesium</keyword>
<dbReference type="EC" id="2.3.1.157" evidence="20"/>
<evidence type="ECO:0000313" key="26">
    <source>
        <dbReference type="Proteomes" id="UP001275867"/>
    </source>
</evidence>
<dbReference type="Pfam" id="PF00132">
    <property type="entry name" value="Hexapep"/>
    <property type="match status" value="1"/>
</dbReference>
<dbReference type="HAMAP" id="MF_01631">
    <property type="entry name" value="GlmU"/>
    <property type="match status" value="1"/>
</dbReference>
<dbReference type="Proteomes" id="UP001275867">
    <property type="component" value="Unassembled WGS sequence"/>
</dbReference>
<dbReference type="GeneID" id="93382312"/>
<evidence type="ECO:0000256" key="17">
    <source>
        <dbReference type="ARBA" id="ARBA00048247"/>
    </source>
</evidence>
<dbReference type="AlphaFoldDB" id="A0A176TID6"/>
<keyword evidence="12 20" id="KW-0133">Cell shape</keyword>
<evidence type="ECO:0000256" key="18">
    <source>
        <dbReference type="ARBA" id="ARBA00048493"/>
    </source>
</evidence>
<feature type="binding site" evidence="20">
    <location>
        <position position="423"/>
    </location>
    <ligand>
        <name>acetyl-CoA</name>
        <dbReference type="ChEBI" id="CHEBI:57288"/>
    </ligand>
</feature>
<comment type="pathway">
    <text evidence="3 20">Nucleotide-sugar biosynthesis; UDP-N-acetyl-alpha-D-glucosamine biosynthesis; UDP-N-acetyl-alpha-D-glucosamine from N-acetyl-alpha-D-glucosamine 1-phosphate: step 1/1.</text>
</comment>
<evidence type="ECO:0000313" key="23">
    <source>
        <dbReference type="EMBL" id="MDV7694214.1"/>
    </source>
</evidence>
<keyword evidence="14 20" id="KW-0511">Multifunctional enzyme</keyword>
<dbReference type="PANTHER" id="PTHR43584:SF3">
    <property type="entry name" value="BIFUNCTIONAL PROTEIN GLMU"/>
    <property type="match status" value="1"/>
</dbReference>
<keyword evidence="25" id="KW-1185">Reference proteome</keyword>
<evidence type="ECO:0000256" key="16">
    <source>
        <dbReference type="ARBA" id="ARBA00023316"/>
    </source>
</evidence>
<dbReference type="Proteomes" id="UP000077280">
    <property type="component" value="Unassembled WGS sequence"/>
</dbReference>
<feature type="binding site" evidence="20">
    <location>
        <position position="73"/>
    </location>
    <ligand>
        <name>UDP-N-acetyl-alpha-D-glucosamine</name>
        <dbReference type="ChEBI" id="CHEBI:57705"/>
    </ligand>
</feature>
<accession>A0A176TID6</accession>
<evidence type="ECO:0000256" key="7">
    <source>
        <dbReference type="ARBA" id="ARBA00022679"/>
    </source>
</evidence>
<feature type="binding site" evidence="20">
    <location>
        <position position="440"/>
    </location>
    <ligand>
        <name>acetyl-CoA</name>
        <dbReference type="ChEBI" id="CHEBI:57288"/>
    </ligand>
</feature>
<dbReference type="SUPFAM" id="SSF51161">
    <property type="entry name" value="Trimeric LpxA-like enzymes"/>
    <property type="match status" value="1"/>
</dbReference>
<evidence type="ECO:0000256" key="4">
    <source>
        <dbReference type="ARBA" id="ARBA00007707"/>
    </source>
</evidence>
<organism evidence="23 26">
    <name type="scientific">Pediococcus parvulus</name>
    <dbReference type="NCBI Taxonomy" id="54062"/>
    <lineage>
        <taxon>Bacteria</taxon>
        <taxon>Bacillati</taxon>
        <taxon>Bacillota</taxon>
        <taxon>Bacilli</taxon>
        <taxon>Lactobacillales</taxon>
        <taxon>Lactobacillaceae</taxon>
        <taxon>Pediococcus</taxon>
    </lineage>
</organism>
<dbReference type="NCBIfam" id="TIGR01173">
    <property type="entry name" value="glmU"/>
    <property type="match status" value="1"/>
</dbReference>
<dbReference type="InterPro" id="IPR056729">
    <property type="entry name" value="GMPPB_C"/>
</dbReference>
<feature type="binding site" evidence="20">
    <location>
        <position position="23"/>
    </location>
    <ligand>
        <name>UDP-N-acetyl-alpha-D-glucosamine</name>
        <dbReference type="ChEBI" id="CHEBI:57705"/>
    </ligand>
</feature>
<keyword evidence="16 20" id="KW-0961">Cell wall biogenesis/degradation</keyword>
<comment type="similarity">
    <text evidence="5 20">In the N-terminal section; belongs to the N-acetylglucosamine-1-phosphate uridyltransferase family.</text>
</comment>
<feature type="binding site" evidence="20">
    <location>
        <begin position="386"/>
        <end position="387"/>
    </location>
    <ligand>
        <name>acetyl-CoA</name>
        <dbReference type="ChEBI" id="CHEBI:57288"/>
    </ligand>
</feature>
<dbReference type="GO" id="GO:0008360">
    <property type="term" value="P:regulation of cell shape"/>
    <property type="evidence" value="ECO:0007669"/>
    <property type="project" value="UniProtKB-KW"/>
</dbReference>
<comment type="cofactor">
    <cofactor evidence="20">
        <name>Mg(2+)</name>
        <dbReference type="ChEBI" id="CHEBI:18420"/>
    </cofactor>
    <text evidence="20">Binds 1 Mg(2+) ion per subunit.</text>
</comment>
<feature type="binding site" evidence="20">
    <location>
        <position position="155"/>
    </location>
    <ligand>
        <name>UDP-N-acetyl-alpha-D-glucosamine</name>
        <dbReference type="ChEBI" id="CHEBI:57705"/>
    </ligand>
</feature>